<dbReference type="RefSeq" id="WP_087714740.1">
    <property type="nucleotide sequence ID" value="NZ_MWPH01000002.1"/>
</dbReference>
<feature type="compositionally biased region" description="Polar residues" evidence="1">
    <location>
        <begin position="56"/>
        <end position="67"/>
    </location>
</feature>
<gene>
    <name evidence="3" type="ORF">B2G88_10605</name>
</gene>
<dbReference type="InterPro" id="IPR018391">
    <property type="entry name" value="PQQ_b-propeller_rpt"/>
</dbReference>
<accession>A0A202E9D7</accession>
<dbReference type="Gene3D" id="2.40.10.480">
    <property type="match status" value="2"/>
</dbReference>
<dbReference type="Pfam" id="PF13360">
    <property type="entry name" value="PQQ_2"/>
    <property type="match status" value="1"/>
</dbReference>
<reference evidence="3 4" key="1">
    <citation type="submission" date="2017-02" db="EMBL/GenBank/DDBJ databases">
        <title>Natronthermophilus aegyptiacus gen. nov.,sp. nov., an aerobic, extremely halophilic alkalithermophilic archaeon isolated from the athalassohaline Wadi An Natrun, Egypt.</title>
        <authorList>
            <person name="Zhao B."/>
        </authorList>
    </citation>
    <scope>NUCLEOTIDE SEQUENCE [LARGE SCALE GENOMIC DNA]</scope>
    <source>
        <strain evidence="3 4">CGMCC 1.3597</strain>
    </source>
</reference>
<organism evidence="3 4">
    <name type="scientific">Natronolimnobius baerhuensis</name>
    <dbReference type="NCBI Taxonomy" id="253108"/>
    <lineage>
        <taxon>Archaea</taxon>
        <taxon>Methanobacteriati</taxon>
        <taxon>Methanobacteriota</taxon>
        <taxon>Stenosarchaea group</taxon>
        <taxon>Halobacteria</taxon>
        <taxon>Halobacteriales</taxon>
        <taxon>Natrialbaceae</taxon>
        <taxon>Natronolimnobius</taxon>
    </lineage>
</organism>
<evidence type="ECO:0000313" key="4">
    <source>
        <dbReference type="Proteomes" id="UP000196084"/>
    </source>
</evidence>
<dbReference type="SUPFAM" id="SSF50998">
    <property type="entry name" value="Quinoprotein alcohol dehydrogenase-like"/>
    <property type="match status" value="2"/>
</dbReference>
<sequence length="438" mass="46537">MVSNPTRSPGETTTTVSRRTALQLTGGLVALSLAGCLGSAETETFDHEDWLSLGHNNGNTGKTSVQGPSDPDERWSVDTEPITTAPVVADDVVYAGSADGTLYALDLETGDELWTYSVGEDIYYTPTIAEDTIYVADTDTVHAVTTDGDEEWTADADGRIHSACTVSDGRLHVSTDVRTSILTLEADSGDELWREPGAGLGSTPAVVDETVYSVGQIIEFDEDGEPEDSFQGAVALEAESGERQWVYDEWDSDGGLPMSSPAVDDERLYVGTGSGERPLLALGRDSGEEQWRFDAPELEAAHVSNAPPVVDGDTVYVSVSAETSSDTLELVDDEQDPSSIVALEAETGESRWVSGTDELGPAVAMGVDVLYRHTFGQVTALDPDNGEPIWTHDSEFGLPWEEVDGVDSVELTSGTQPAVVDETVIATTQSGGVYAIGE</sequence>
<dbReference type="EMBL" id="MWPH01000002">
    <property type="protein sequence ID" value="OVE84819.1"/>
    <property type="molecule type" value="Genomic_DNA"/>
</dbReference>
<dbReference type="InterPro" id="IPR002372">
    <property type="entry name" value="PQQ_rpt_dom"/>
</dbReference>
<dbReference type="SMART" id="SM00564">
    <property type="entry name" value="PQQ"/>
    <property type="match status" value="6"/>
</dbReference>
<proteinExistence type="predicted"/>
<dbReference type="AlphaFoldDB" id="A0A202E9D7"/>
<protein>
    <recommendedName>
        <fullName evidence="2">Pyrrolo-quinoline quinone repeat domain-containing protein</fullName>
    </recommendedName>
</protein>
<comment type="caution">
    <text evidence="3">The sequence shown here is derived from an EMBL/GenBank/DDBJ whole genome shotgun (WGS) entry which is preliminary data.</text>
</comment>
<dbReference type="InterPro" id="IPR011047">
    <property type="entry name" value="Quinoprotein_ADH-like_sf"/>
</dbReference>
<dbReference type="InterPro" id="IPR015943">
    <property type="entry name" value="WD40/YVTN_repeat-like_dom_sf"/>
</dbReference>
<feature type="region of interest" description="Disordered" evidence="1">
    <location>
        <begin position="56"/>
        <end position="77"/>
    </location>
</feature>
<dbReference type="PANTHER" id="PTHR34512:SF30">
    <property type="entry name" value="OUTER MEMBRANE PROTEIN ASSEMBLY FACTOR BAMB"/>
    <property type="match status" value="1"/>
</dbReference>
<dbReference type="Gene3D" id="2.130.10.10">
    <property type="entry name" value="YVTN repeat-like/Quinoprotein amine dehydrogenase"/>
    <property type="match status" value="1"/>
</dbReference>
<keyword evidence="4" id="KW-1185">Reference proteome</keyword>
<evidence type="ECO:0000313" key="3">
    <source>
        <dbReference type="EMBL" id="OVE84819.1"/>
    </source>
</evidence>
<dbReference type="Proteomes" id="UP000196084">
    <property type="component" value="Unassembled WGS sequence"/>
</dbReference>
<dbReference type="PANTHER" id="PTHR34512">
    <property type="entry name" value="CELL SURFACE PROTEIN"/>
    <property type="match status" value="1"/>
</dbReference>
<evidence type="ECO:0000259" key="2">
    <source>
        <dbReference type="Pfam" id="PF13360"/>
    </source>
</evidence>
<name>A0A202E9D7_9EURY</name>
<dbReference type="OrthoDB" id="8638at2157"/>
<feature type="domain" description="Pyrrolo-quinoline quinone repeat" evidence="2">
    <location>
        <begin position="139"/>
        <end position="319"/>
    </location>
</feature>
<evidence type="ECO:0000256" key="1">
    <source>
        <dbReference type="SAM" id="MobiDB-lite"/>
    </source>
</evidence>